<gene>
    <name evidence="2" type="ORF">E0E05_08610</name>
</gene>
<keyword evidence="3" id="KW-1185">Reference proteome</keyword>
<sequence>MAQATPAKPFLLPAAIAATLVLCGLIAWMIESRAVILREGTEIVLQSEPIDPRDLLRGRYVVLGYPSQRIGGPLLDPLRAEIGEGETIDDATVYVTLRQGPDGYHEPVAVSLAEPDEGLFIRARATRVAHDMTWLFLDFGIGRFYTNEHRAPELERRMREGALTEIVVAVAPDGTAQIKALRQAGETIITEPLY</sequence>
<dbReference type="EMBL" id="CP036532">
    <property type="protein sequence ID" value="QBK30651.1"/>
    <property type="molecule type" value="Genomic_DNA"/>
</dbReference>
<evidence type="ECO:0000256" key="1">
    <source>
        <dbReference type="SAM" id="Phobius"/>
    </source>
</evidence>
<dbReference type="KEGG" id="rpod:E0E05_08610"/>
<keyword evidence="1" id="KW-1133">Transmembrane helix</keyword>
<accession>A0A4P6V034</accession>
<dbReference type="GeneID" id="90767353"/>
<reference evidence="2 3" key="1">
    <citation type="journal article" date="2017" name="Int. J. Syst. Evol. Microbiol.">
        <title>Roseitalea porphyridii gen. nov., sp. nov., isolated from a red alga, and reclassification of Hoeflea suaedae Chung et al. 2013 as Pseudohoeflea suaedae gen. nov., comb. nov.</title>
        <authorList>
            <person name="Hyeon J.W."/>
            <person name="Jeong S.E."/>
            <person name="Baek K."/>
            <person name="Jeon C.O."/>
        </authorList>
    </citation>
    <scope>NUCLEOTIDE SEQUENCE [LARGE SCALE GENOMIC DNA]</scope>
    <source>
        <strain evidence="2 3">MA7-20</strain>
    </source>
</reference>
<dbReference type="OrthoDB" id="4868247at2"/>
<protein>
    <recommendedName>
        <fullName evidence="4">GDYXXLXY domain-containing protein</fullName>
    </recommendedName>
</protein>
<dbReference type="Pfam" id="PF14345">
    <property type="entry name" value="GDYXXLXY"/>
    <property type="match status" value="1"/>
</dbReference>
<keyword evidence="1" id="KW-0472">Membrane</keyword>
<dbReference type="InterPro" id="IPR025833">
    <property type="entry name" value="GDYXXLXY"/>
</dbReference>
<evidence type="ECO:0000313" key="3">
    <source>
        <dbReference type="Proteomes" id="UP000293719"/>
    </source>
</evidence>
<name>A0A4P6V034_9HYPH</name>
<proteinExistence type="predicted"/>
<evidence type="ECO:0000313" key="2">
    <source>
        <dbReference type="EMBL" id="QBK30651.1"/>
    </source>
</evidence>
<feature type="transmembrane region" description="Helical" evidence="1">
    <location>
        <begin position="12"/>
        <end position="30"/>
    </location>
</feature>
<dbReference type="Proteomes" id="UP000293719">
    <property type="component" value="Chromosome"/>
</dbReference>
<keyword evidence="1" id="KW-0812">Transmembrane</keyword>
<organism evidence="2 3">
    <name type="scientific">Roseitalea porphyridii</name>
    <dbReference type="NCBI Taxonomy" id="1852022"/>
    <lineage>
        <taxon>Bacteria</taxon>
        <taxon>Pseudomonadati</taxon>
        <taxon>Pseudomonadota</taxon>
        <taxon>Alphaproteobacteria</taxon>
        <taxon>Hyphomicrobiales</taxon>
        <taxon>Ahrensiaceae</taxon>
        <taxon>Roseitalea</taxon>
    </lineage>
</organism>
<dbReference type="AlphaFoldDB" id="A0A4P6V034"/>
<evidence type="ECO:0008006" key="4">
    <source>
        <dbReference type="Google" id="ProtNLM"/>
    </source>
</evidence>
<dbReference type="RefSeq" id="WP_131616336.1">
    <property type="nucleotide sequence ID" value="NZ_CP036532.1"/>
</dbReference>